<dbReference type="InterPro" id="IPR043504">
    <property type="entry name" value="Peptidase_S1_PA_chymotrypsin"/>
</dbReference>
<comment type="caution">
    <text evidence="2">The sequence shown here is derived from an EMBL/GenBank/DDBJ whole genome shotgun (WGS) entry which is preliminary data.</text>
</comment>
<gene>
    <name evidence="2" type="ORF">POL58_02250</name>
</gene>
<dbReference type="GO" id="GO:0016787">
    <property type="term" value="F:hydrolase activity"/>
    <property type="evidence" value="ECO:0007669"/>
    <property type="project" value="UniProtKB-KW"/>
</dbReference>
<dbReference type="Gene3D" id="2.40.10.10">
    <property type="entry name" value="Trypsin-like serine proteases"/>
    <property type="match status" value="1"/>
</dbReference>
<dbReference type="EMBL" id="JAQNDN010000001">
    <property type="protein sequence ID" value="MDC0666532.1"/>
    <property type="molecule type" value="Genomic_DNA"/>
</dbReference>
<name>A0ABT5B017_9BACT</name>
<keyword evidence="2" id="KW-0378">Hydrolase</keyword>
<feature type="domain" description="Peptidase S1" evidence="1">
    <location>
        <begin position="24"/>
        <end position="234"/>
    </location>
</feature>
<dbReference type="PROSITE" id="PS50240">
    <property type="entry name" value="TRYPSIN_DOM"/>
    <property type="match status" value="1"/>
</dbReference>
<accession>A0ABT5B017</accession>
<dbReference type="EC" id="3.4.21.-" evidence="2"/>
<dbReference type="InterPro" id="IPR001254">
    <property type="entry name" value="Trypsin_dom"/>
</dbReference>
<dbReference type="Proteomes" id="UP001217838">
    <property type="component" value="Unassembled WGS sequence"/>
</dbReference>
<protein>
    <submittedName>
        <fullName evidence="2">Trypsin-like serine protease</fullName>
        <ecNumber evidence="2">3.4.21.-</ecNumber>
    </submittedName>
</protein>
<evidence type="ECO:0000259" key="1">
    <source>
        <dbReference type="PROSITE" id="PS50240"/>
    </source>
</evidence>
<organism evidence="2 3">
    <name type="scientific">Nannocystis radixulma</name>
    <dbReference type="NCBI Taxonomy" id="2995305"/>
    <lineage>
        <taxon>Bacteria</taxon>
        <taxon>Pseudomonadati</taxon>
        <taxon>Myxococcota</taxon>
        <taxon>Polyangia</taxon>
        <taxon>Nannocystales</taxon>
        <taxon>Nannocystaceae</taxon>
        <taxon>Nannocystis</taxon>
    </lineage>
</organism>
<evidence type="ECO:0000313" key="2">
    <source>
        <dbReference type="EMBL" id="MDC0666532.1"/>
    </source>
</evidence>
<evidence type="ECO:0000313" key="3">
    <source>
        <dbReference type="Proteomes" id="UP001217838"/>
    </source>
</evidence>
<dbReference type="Pfam" id="PF00089">
    <property type="entry name" value="Trypsin"/>
    <property type="match status" value="1"/>
</dbReference>
<proteinExistence type="predicted"/>
<reference evidence="2 3" key="1">
    <citation type="submission" date="2022-11" db="EMBL/GenBank/DDBJ databases">
        <title>Minimal conservation of predation-associated metabolite biosynthetic gene clusters underscores biosynthetic potential of Myxococcota including descriptions for ten novel species: Archangium lansinium sp. nov., Myxococcus landrumus sp. nov., Nannocystis bai.</title>
        <authorList>
            <person name="Ahearne A."/>
            <person name="Stevens C."/>
            <person name="Dowd S."/>
        </authorList>
    </citation>
    <scope>NUCLEOTIDE SEQUENCE [LARGE SCALE GENOMIC DNA]</scope>
    <source>
        <strain evidence="2 3">NCELM</strain>
    </source>
</reference>
<sequence length="259" mass="27637">MFADAESPGVGITNPTPDDGEHLYVGALVLDTPQEGLIQVCSGTLIAENVFLTVAHCVERIDDMLEEFPGAAVKITFDETISDTSEFFTGTPDINPAYNGFQGKGGKSDPGDLAVYILSEAPGIEPASLPEAGLLDELNAERVLRDTRFTTVGYGRVRVDNHAGPQGIFDNLELERNQTEQGFHSLTQAWLNLSMTFSTGDGGGCFGDGGGPHLIHLNGVETVVSLTALGDVQCKALDKTYRLDTDAAREFLGLHVPLP</sequence>
<dbReference type="InterPro" id="IPR009003">
    <property type="entry name" value="Peptidase_S1_PA"/>
</dbReference>
<keyword evidence="3" id="KW-1185">Reference proteome</keyword>
<dbReference type="SUPFAM" id="SSF50494">
    <property type="entry name" value="Trypsin-like serine proteases"/>
    <property type="match status" value="1"/>
</dbReference>